<sequence length="123" mass="13835">MVAIRLFVRGLLLLLLLLQQSLCESNLPSTPYSAAFLANSSCHFIFIANDISRCSIVAIVSSNKKKYSTRTGSCLFFPRPRLRQSVIHYALTAVGKKNNKRNFPFGFLKSQDVGPLRARKLSW</sequence>
<reference evidence="3" key="1">
    <citation type="submission" date="2013-03" db="EMBL/GenBank/DDBJ databases">
        <title>The Genome Sequence of Anopheles minimus MINIMUS1.</title>
        <authorList>
            <consortium name="The Broad Institute Genomics Platform"/>
            <person name="Neafsey D.E."/>
            <person name="Walton C."/>
            <person name="Walker B."/>
            <person name="Young S.K."/>
            <person name="Zeng Q."/>
            <person name="Gargeya S."/>
            <person name="Fitzgerald M."/>
            <person name="Haas B."/>
            <person name="Abouelleil A."/>
            <person name="Allen A.W."/>
            <person name="Alvarado L."/>
            <person name="Arachchi H.M."/>
            <person name="Berlin A.M."/>
            <person name="Chapman S.B."/>
            <person name="Gainer-Dewar J."/>
            <person name="Goldberg J."/>
            <person name="Griggs A."/>
            <person name="Gujja S."/>
            <person name="Hansen M."/>
            <person name="Howarth C."/>
            <person name="Imamovic A."/>
            <person name="Ireland A."/>
            <person name="Larimer J."/>
            <person name="McCowan C."/>
            <person name="Murphy C."/>
            <person name="Pearson M."/>
            <person name="Poon T.W."/>
            <person name="Priest M."/>
            <person name="Roberts A."/>
            <person name="Saif S."/>
            <person name="Shea T."/>
            <person name="Sisk P."/>
            <person name="Sykes S."/>
            <person name="Wortman J."/>
            <person name="Nusbaum C."/>
            <person name="Birren B."/>
        </authorList>
    </citation>
    <scope>NUCLEOTIDE SEQUENCE [LARGE SCALE GENOMIC DNA]</scope>
    <source>
        <strain evidence="3">MINIMUS1</strain>
    </source>
</reference>
<evidence type="ECO:0000313" key="3">
    <source>
        <dbReference type="Proteomes" id="UP000075920"/>
    </source>
</evidence>
<organism evidence="2 3">
    <name type="scientific">Anopheles minimus</name>
    <dbReference type="NCBI Taxonomy" id="112268"/>
    <lineage>
        <taxon>Eukaryota</taxon>
        <taxon>Metazoa</taxon>
        <taxon>Ecdysozoa</taxon>
        <taxon>Arthropoda</taxon>
        <taxon>Hexapoda</taxon>
        <taxon>Insecta</taxon>
        <taxon>Pterygota</taxon>
        <taxon>Neoptera</taxon>
        <taxon>Endopterygota</taxon>
        <taxon>Diptera</taxon>
        <taxon>Nematocera</taxon>
        <taxon>Culicoidea</taxon>
        <taxon>Culicidae</taxon>
        <taxon>Anophelinae</taxon>
        <taxon>Anopheles</taxon>
    </lineage>
</organism>
<evidence type="ECO:0008006" key="4">
    <source>
        <dbReference type="Google" id="ProtNLM"/>
    </source>
</evidence>
<reference evidence="2" key="2">
    <citation type="submission" date="2020-05" db="UniProtKB">
        <authorList>
            <consortium name="EnsemblMetazoa"/>
        </authorList>
    </citation>
    <scope>IDENTIFICATION</scope>
    <source>
        <strain evidence="2">MINIMUS1</strain>
    </source>
</reference>
<dbReference type="VEuPathDB" id="VectorBase:AMIN003283"/>
<keyword evidence="3" id="KW-1185">Reference proteome</keyword>
<evidence type="ECO:0000256" key="1">
    <source>
        <dbReference type="SAM" id="SignalP"/>
    </source>
</evidence>
<protein>
    <recommendedName>
        <fullName evidence="4">Secreted protein</fullName>
    </recommendedName>
</protein>
<dbReference type="Proteomes" id="UP000075920">
    <property type="component" value="Unassembled WGS sequence"/>
</dbReference>
<dbReference type="AlphaFoldDB" id="A0A182VYX8"/>
<evidence type="ECO:0000313" key="2">
    <source>
        <dbReference type="EnsemblMetazoa" id="AMIN003283-PA"/>
    </source>
</evidence>
<accession>A0A182VYX8</accession>
<feature type="chain" id="PRO_5008140453" description="Secreted protein" evidence="1">
    <location>
        <begin position="24"/>
        <end position="123"/>
    </location>
</feature>
<name>A0A182VYX8_9DIPT</name>
<dbReference type="EnsemblMetazoa" id="AMIN003283-RA">
    <property type="protein sequence ID" value="AMIN003283-PA"/>
    <property type="gene ID" value="AMIN003283"/>
</dbReference>
<feature type="signal peptide" evidence="1">
    <location>
        <begin position="1"/>
        <end position="23"/>
    </location>
</feature>
<proteinExistence type="predicted"/>
<keyword evidence="1" id="KW-0732">Signal</keyword>